<dbReference type="RefSeq" id="WP_128094554.1">
    <property type="nucleotide sequence ID" value="NZ_JBHEEN010000007.1"/>
</dbReference>
<dbReference type="Gene3D" id="3.40.190.10">
    <property type="entry name" value="Periplasmic binding protein-like II"/>
    <property type="match status" value="2"/>
</dbReference>
<feature type="chain" id="PRO_5025033488" evidence="3">
    <location>
        <begin position="20"/>
        <end position="322"/>
    </location>
</feature>
<dbReference type="PANTHER" id="PTHR30006">
    <property type="entry name" value="THIAMINE-BINDING PERIPLASMIC PROTEIN-RELATED"/>
    <property type="match status" value="1"/>
</dbReference>
<organism evidence="4">
    <name type="scientific">Brucella pituitosa</name>
    <dbReference type="NCBI Taxonomy" id="571256"/>
    <lineage>
        <taxon>Bacteria</taxon>
        <taxon>Pseudomonadati</taxon>
        <taxon>Pseudomonadota</taxon>
        <taxon>Alphaproteobacteria</taxon>
        <taxon>Hyphomicrobiales</taxon>
        <taxon>Brucellaceae</taxon>
        <taxon>Brucella/Ochrobactrum group</taxon>
        <taxon>Brucella</taxon>
    </lineage>
</organism>
<evidence type="ECO:0000256" key="2">
    <source>
        <dbReference type="ARBA" id="ARBA00022764"/>
    </source>
</evidence>
<dbReference type="InterPro" id="IPR006059">
    <property type="entry name" value="SBP"/>
</dbReference>
<dbReference type="PIRSF" id="PIRSF002825">
    <property type="entry name" value="CfbpA"/>
    <property type="match status" value="1"/>
</dbReference>
<reference evidence="4" key="1">
    <citation type="submission" date="2019-09" db="EMBL/GenBank/DDBJ databases">
        <title>Draft genome sequences of 48 bacterial type strains from the CCUG.</title>
        <authorList>
            <person name="Tunovic T."/>
            <person name="Pineiro-Iglesias B."/>
            <person name="Unosson C."/>
            <person name="Inganas E."/>
            <person name="Ohlen M."/>
            <person name="Cardew S."/>
            <person name="Jensie-Markopoulos S."/>
            <person name="Salva-Serra F."/>
            <person name="Jaen-Luchoro D."/>
            <person name="Karlsson R."/>
            <person name="Svensson-Stadler L."/>
            <person name="Chun J."/>
            <person name="Moore E."/>
        </authorList>
    </citation>
    <scope>NUCLEOTIDE SEQUENCE</scope>
    <source>
        <strain evidence="4">CCUG 50899</strain>
    </source>
</reference>
<proteinExistence type="predicted"/>
<protein>
    <submittedName>
        <fullName evidence="4">ABC transporter substrate-binding protein</fullName>
    </submittedName>
</protein>
<comment type="caution">
    <text evidence="4">The sequence shown here is derived from an EMBL/GenBank/DDBJ whole genome shotgun (WGS) entry which is preliminary data.</text>
</comment>
<dbReference type="SUPFAM" id="SSF53850">
    <property type="entry name" value="Periplasmic binding protein-like II"/>
    <property type="match status" value="1"/>
</dbReference>
<dbReference type="Pfam" id="PF13416">
    <property type="entry name" value="SBP_bac_8"/>
    <property type="match status" value="1"/>
</dbReference>
<dbReference type="EMBL" id="VZPE01000007">
    <property type="protein sequence ID" value="KAB0569486.1"/>
    <property type="molecule type" value="Genomic_DNA"/>
</dbReference>
<dbReference type="CDD" id="cd13547">
    <property type="entry name" value="PBP2_Fbp_like_2"/>
    <property type="match status" value="1"/>
</dbReference>
<dbReference type="InterPro" id="IPR026045">
    <property type="entry name" value="Ferric-bd"/>
</dbReference>
<evidence type="ECO:0000256" key="3">
    <source>
        <dbReference type="SAM" id="SignalP"/>
    </source>
</evidence>
<dbReference type="AlphaFoldDB" id="A0A643EY46"/>
<accession>A0A643EY46</accession>
<keyword evidence="1 3" id="KW-0732">Signal</keyword>
<name>A0A643EY46_9HYPH</name>
<gene>
    <name evidence="4" type="ORF">F7Q93_17320</name>
</gene>
<evidence type="ECO:0000313" key="4">
    <source>
        <dbReference type="EMBL" id="KAB0569486.1"/>
    </source>
</evidence>
<keyword evidence="2" id="KW-0574">Periplasm</keyword>
<sequence length="322" mass="34832">MRLVLATAALLMSSSALYAQSTLMLYTSQSPEIAQQTVDAFMEKNPDIKVEWMRNGTSQLMNILTAERQAGAVKADVLLVADAINLGILKKEGQLLAWPEAPVENIDSKLYDQDKTFFGTKLSTTGIVYNTKTSKPVKGWAELFVDENAGQIAAPSPLYSGAALVHMHSQLQDPAWGWKYYNRLNELNIVPEGGNGPVLKAVAGGQVNYGINIDADVLRAKKAGSPVEFIYPEEGSSFFSEPVAIMASTSVPEAAKKFVAFVLSEDGQKLAAQQGYIPVLPSIPSPEGMPSVEDVKLMSLDVDKAVKEDAEAREKFINIFGG</sequence>
<evidence type="ECO:0000256" key="1">
    <source>
        <dbReference type="ARBA" id="ARBA00022729"/>
    </source>
</evidence>
<feature type="signal peptide" evidence="3">
    <location>
        <begin position="1"/>
        <end position="19"/>
    </location>
</feature>